<dbReference type="CDD" id="cd11341">
    <property type="entry name" value="AmyAc_Pullulanase_LD-like"/>
    <property type="match status" value="1"/>
</dbReference>
<dbReference type="Pfam" id="PF02922">
    <property type="entry name" value="CBM_48"/>
    <property type="match status" value="1"/>
</dbReference>
<dbReference type="Pfam" id="PF21653">
    <property type="entry name" value="pulA_all-beta"/>
    <property type="match status" value="1"/>
</dbReference>
<dbReference type="Pfam" id="PF00128">
    <property type="entry name" value="Alpha-amylase"/>
    <property type="match status" value="1"/>
</dbReference>
<dbReference type="SUPFAM" id="SSF81296">
    <property type="entry name" value="E set domains"/>
    <property type="match status" value="1"/>
</dbReference>
<dbReference type="KEGG" id="drc:G0Q07_00460"/>
<proteinExistence type="inferred from homology"/>
<dbReference type="Gene3D" id="3.20.20.80">
    <property type="entry name" value="Glycosidases"/>
    <property type="match status" value="1"/>
</dbReference>
<dbReference type="Proteomes" id="UP000474630">
    <property type="component" value="Chromosome"/>
</dbReference>
<evidence type="ECO:0000313" key="3">
    <source>
        <dbReference type="EMBL" id="QIA06296.1"/>
    </source>
</evidence>
<sequence length="648" mass="73663">MRNWKFNHIDFSTYPGYEGKDLGVFWSPEKTTIKIWAPTAKMVELRLYKDGVRGEAYHKTNLQKKEKGIWDTVLTGDYEGKFYTFKVNDGEWLEEVPGIYARCVGANGLRGMIYNPNTTNPENWVYDNGPRYKSFTEAVIYETHVRDFSIAKNSGIENKGKFLGFTEEGTRSPEGVKTGIDHLKELGITHVHLLPVNDFVTVDEEKPLEKYNWGYDPMHYNALEGSYATDAYDGRKRIVEFKELVKALHASGIGVILDVVFNHTYYAKESVFNQIVPGYFYRQKEDGSFSNASGCGNEVASEREMVRKYIIDTLKYWVEEFHVDGFRFDLMGIHDIKTMQEIRKSLNKIDHGLFLYGEGWAADQSPMPESKRAVKRNTSAMRKIASFNDDFRDALKGNHGDKKSKGFVSGLGLREEAIKFGITAAIHHPQVNYGYIETVQSAWAAEPDQCINYVSCHDNYTLWDKLKQSLPKVSNEELQKRVKLAGALVLTSQGVPLLHAGVDFCRTKGGNGNSYKSPDSVNQIDWSRKNEFIDVFEYFQKLIQLRKNHPAFRMTTADSIRRDLNFCTEYQVGVVSYCLDGKSVGDSWSKIFLIFNGNKVEVEIPLPEGNYSVVADAISINEEGMEIVEQSVRVDPVSLKILVQAENG</sequence>
<dbReference type="GO" id="GO:0005975">
    <property type="term" value="P:carbohydrate metabolic process"/>
    <property type="evidence" value="ECO:0007669"/>
    <property type="project" value="InterPro"/>
</dbReference>
<dbReference type="PANTHER" id="PTHR43002">
    <property type="entry name" value="GLYCOGEN DEBRANCHING ENZYME"/>
    <property type="match status" value="1"/>
</dbReference>
<dbReference type="AlphaFoldDB" id="A0A6C0R8W2"/>
<keyword evidence="4" id="KW-1185">Reference proteome</keyword>
<dbReference type="SMART" id="SM00642">
    <property type="entry name" value="Aamy"/>
    <property type="match status" value="1"/>
</dbReference>
<dbReference type="InterPro" id="IPR013780">
    <property type="entry name" value="Glyco_hydro_b"/>
</dbReference>
<dbReference type="RefSeq" id="WP_163344191.1">
    <property type="nucleotide sequence ID" value="NZ_CP048409.1"/>
</dbReference>
<dbReference type="GO" id="GO:0051060">
    <property type="term" value="F:pullulanase activity"/>
    <property type="evidence" value="ECO:0007669"/>
    <property type="project" value="UniProtKB-EC"/>
</dbReference>
<dbReference type="InterPro" id="IPR014756">
    <property type="entry name" value="Ig_E-set"/>
</dbReference>
<comment type="similarity">
    <text evidence="1">Belongs to the glycosyl hydrolase 13 family.</text>
</comment>
<gene>
    <name evidence="3" type="primary">pulA</name>
    <name evidence="3" type="ORF">G0Q07_00460</name>
</gene>
<feature type="domain" description="Glycosyl hydrolase family 13 catalytic" evidence="2">
    <location>
        <begin position="142"/>
        <end position="546"/>
    </location>
</feature>
<dbReference type="EC" id="3.2.1.41" evidence="3"/>
<dbReference type="InterPro" id="IPR049117">
    <property type="entry name" value="pulA_all-beta"/>
</dbReference>
<evidence type="ECO:0000256" key="1">
    <source>
        <dbReference type="ARBA" id="ARBA00008061"/>
    </source>
</evidence>
<dbReference type="NCBIfam" id="TIGR02104">
    <property type="entry name" value="pulA_typeI"/>
    <property type="match status" value="1"/>
</dbReference>
<reference evidence="3 4" key="1">
    <citation type="submission" date="2020-02" db="EMBL/GenBank/DDBJ databases">
        <title>Genome sequencing for Draconibacterium sp. strain M1.</title>
        <authorList>
            <person name="Park S.-J."/>
        </authorList>
    </citation>
    <scope>NUCLEOTIDE SEQUENCE [LARGE SCALE GENOMIC DNA]</scope>
    <source>
        <strain evidence="3 4">M1</strain>
    </source>
</reference>
<dbReference type="InterPro" id="IPR011840">
    <property type="entry name" value="PulA_typeI"/>
</dbReference>
<dbReference type="InterPro" id="IPR006047">
    <property type="entry name" value="GH13_cat_dom"/>
</dbReference>
<dbReference type="InterPro" id="IPR017853">
    <property type="entry name" value="GH"/>
</dbReference>
<dbReference type="InterPro" id="IPR013783">
    <property type="entry name" value="Ig-like_fold"/>
</dbReference>
<dbReference type="Gene3D" id="2.60.40.1180">
    <property type="entry name" value="Golgi alpha-mannosidase II"/>
    <property type="match status" value="1"/>
</dbReference>
<evidence type="ECO:0000259" key="2">
    <source>
        <dbReference type="SMART" id="SM00642"/>
    </source>
</evidence>
<name>A0A6C0R8W2_9BACT</name>
<keyword evidence="3" id="KW-0326">Glycosidase</keyword>
<organism evidence="3 4">
    <name type="scientific">Draconibacterium halophilum</name>
    <dbReference type="NCBI Taxonomy" id="2706887"/>
    <lineage>
        <taxon>Bacteria</taxon>
        <taxon>Pseudomonadati</taxon>
        <taxon>Bacteroidota</taxon>
        <taxon>Bacteroidia</taxon>
        <taxon>Marinilabiliales</taxon>
        <taxon>Prolixibacteraceae</taxon>
        <taxon>Draconibacterium</taxon>
    </lineage>
</organism>
<keyword evidence="3" id="KW-0378">Hydrolase</keyword>
<protein>
    <submittedName>
        <fullName evidence="3">Type I pullulanase</fullName>
        <ecNumber evidence="3">3.2.1.41</ecNumber>
    </submittedName>
</protein>
<dbReference type="EMBL" id="CP048409">
    <property type="protein sequence ID" value="QIA06296.1"/>
    <property type="molecule type" value="Genomic_DNA"/>
</dbReference>
<dbReference type="Gene3D" id="2.60.40.10">
    <property type="entry name" value="Immunoglobulins"/>
    <property type="match status" value="1"/>
</dbReference>
<dbReference type="InterPro" id="IPR004193">
    <property type="entry name" value="Glyco_hydro_13_N"/>
</dbReference>
<dbReference type="SUPFAM" id="SSF51445">
    <property type="entry name" value="(Trans)glycosidases"/>
    <property type="match status" value="1"/>
</dbReference>
<dbReference type="CDD" id="cd02860">
    <property type="entry name" value="E_set_Pullulanase"/>
    <property type="match status" value="1"/>
</dbReference>
<evidence type="ECO:0000313" key="4">
    <source>
        <dbReference type="Proteomes" id="UP000474630"/>
    </source>
</evidence>
<accession>A0A6C0R8W2</accession>